<evidence type="ECO:0000313" key="2">
    <source>
        <dbReference type="Proteomes" id="UP000740754"/>
    </source>
</evidence>
<dbReference type="EMBL" id="JAAXKX010000017">
    <property type="protein sequence ID" value="NKN33971.1"/>
    <property type="molecule type" value="Genomic_DNA"/>
</dbReference>
<comment type="caution">
    <text evidence="1">The sequence shown here is derived from an EMBL/GenBank/DDBJ whole genome shotgun (WGS) entry which is preliminary data.</text>
</comment>
<sequence length="133" mass="14041">MESHTLIPSPASAQALAPSAGGPLLEWLLPGSVGALTGRAGHACRNDRPEVYAMDQAIRQAPELPAQDAVLRTRLDRSRIQIEPVTLVLPRAAPSASLAAVLEHGAPPLGARMTTIGSAPRRDIRRCVDGLCR</sequence>
<accession>A0ABX1IAS7</accession>
<dbReference type="Proteomes" id="UP000740754">
    <property type="component" value="Unassembled WGS sequence"/>
</dbReference>
<evidence type="ECO:0000313" key="1">
    <source>
        <dbReference type="EMBL" id="NKN33971.1"/>
    </source>
</evidence>
<keyword evidence="2" id="KW-1185">Reference proteome</keyword>
<reference evidence="1 2" key="1">
    <citation type="submission" date="2020-04" db="EMBL/GenBank/DDBJ databases">
        <title>Draft Whole-Genome sequence of Marichromatium bheemlicum DSM 18632, type strain.</title>
        <authorList>
            <person name="Kyndt J.A."/>
            <person name="Meyer T.E."/>
        </authorList>
    </citation>
    <scope>NUCLEOTIDE SEQUENCE [LARGE SCALE GENOMIC DNA]</scope>
    <source>
        <strain evidence="1 2">DSM 18632</strain>
    </source>
</reference>
<proteinExistence type="predicted"/>
<organism evidence="1 2">
    <name type="scientific">Marichromatium bheemlicum</name>
    <dbReference type="NCBI Taxonomy" id="365339"/>
    <lineage>
        <taxon>Bacteria</taxon>
        <taxon>Pseudomonadati</taxon>
        <taxon>Pseudomonadota</taxon>
        <taxon>Gammaproteobacteria</taxon>
        <taxon>Chromatiales</taxon>
        <taxon>Chromatiaceae</taxon>
        <taxon>Marichromatium</taxon>
    </lineage>
</organism>
<protein>
    <submittedName>
        <fullName evidence="1">Uncharacterized protein</fullName>
    </submittedName>
</protein>
<gene>
    <name evidence="1" type="ORF">HF203_12150</name>
</gene>
<name>A0ABX1IAS7_9GAMM</name>
<dbReference type="RefSeq" id="WP_168669960.1">
    <property type="nucleotide sequence ID" value="NZ_JAAXKX010000017.1"/>
</dbReference>